<reference evidence="3 4" key="1">
    <citation type="submission" date="2016-01" db="EMBL/GenBank/DDBJ databases">
        <title>Amycolatopsis coloradensis genome sequencing and assembly.</title>
        <authorList>
            <person name="Mayilraj S."/>
        </authorList>
    </citation>
    <scope>NUCLEOTIDE SEQUENCE [LARGE SCALE GENOMIC DNA]</scope>
    <source>
        <strain evidence="3 4">DSM 44225</strain>
    </source>
</reference>
<dbReference type="AlphaFoldDB" id="A0A1R0KQU3"/>
<evidence type="ECO:0000313" key="3">
    <source>
        <dbReference type="EMBL" id="OLZ50019.1"/>
    </source>
</evidence>
<dbReference type="PANTHER" id="PTHR11712">
    <property type="entry name" value="POLYKETIDE SYNTHASE-RELATED"/>
    <property type="match status" value="1"/>
</dbReference>
<protein>
    <recommendedName>
        <fullName evidence="2">Beta-ketoacyl synthase-like N-terminal domain-containing protein</fullName>
    </recommendedName>
</protein>
<proteinExistence type="predicted"/>
<feature type="domain" description="Beta-ketoacyl synthase-like N-terminal" evidence="2">
    <location>
        <begin position="4"/>
        <end position="218"/>
    </location>
</feature>
<dbReference type="InterPro" id="IPR000794">
    <property type="entry name" value="Beta-ketoacyl_synthase"/>
</dbReference>
<dbReference type="OrthoDB" id="7061549at2"/>
<evidence type="ECO:0000256" key="1">
    <source>
        <dbReference type="ARBA" id="ARBA00022679"/>
    </source>
</evidence>
<keyword evidence="4" id="KW-1185">Reference proteome</keyword>
<dbReference type="InterPro" id="IPR016039">
    <property type="entry name" value="Thiolase-like"/>
</dbReference>
<sequence>MSPVISAWSAVSPFGVGRHAFADGVRERRRTAVAIDRNQWQVPDEQACLVPESVLTAARQVKGTRGMDRGTLMALTAVGDLFDEVGGTPDPATAVVFGITNASVETMMEFTRSSLVAEKPFYVDPAVTPHAVMSGAAGNCAIRYRLKGPNTTLSGGRPAALFALGYAQRLLSSGRASTVVCGGVEEYSRARSRLEQGKQAPGCPDEVLGEGCAVLLLESGGPGLAEVLAVGRRVYLDGSPGAVLDTCVRSTLEQAGVGREEVWAAVPSGASGSLGDHERAVLAERFGAEAVDRVPDGSLAGELAAGSAAFQIAALLSLAEDGSAAGRAAVITSVDRSGVLACAVLRLTGEPRQGRGF</sequence>
<name>A0A1R0KQU3_9PSEU</name>
<dbReference type="SUPFAM" id="SSF53901">
    <property type="entry name" value="Thiolase-like"/>
    <property type="match status" value="2"/>
</dbReference>
<dbReference type="InterPro" id="IPR014030">
    <property type="entry name" value="Ketoacyl_synth_N"/>
</dbReference>
<evidence type="ECO:0000313" key="4">
    <source>
        <dbReference type="Proteomes" id="UP000187486"/>
    </source>
</evidence>
<accession>A0A1R0KQU3</accession>
<evidence type="ECO:0000259" key="2">
    <source>
        <dbReference type="Pfam" id="PF00109"/>
    </source>
</evidence>
<organism evidence="3 4">
    <name type="scientific">Amycolatopsis coloradensis</name>
    <dbReference type="NCBI Taxonomy" id="76021"/>
    <lineage>
        <taxon>Bacteria</taxon>
        <taxon>Bacillati</taxon>
        <taxon>Actinomycetota</taxon>
        <taxon>Actinomycetes</taxon>
        <taxon>Pseudonocardiales</taxon>
        <taxon>Pseudonocardiaceae</taxon>
        <taxon>Amycolatopsis</taxon>
    </lineage>
</organism>
<dbReference type="RefSeq" id="WP_076162870.1">
    <property type="nucleotide sequence ID" value="NZ_JBEZVB010000014.1"/>
</dbReference>
<dbReference type="PANTHER" id="PTHR11712:SF336">
    <property type="entry name" value="3-OXOACYL-[ACYL-CARRIER-PROTEIN] SYNTHASE, MITOCHONDRIAL"/>
    <property type="match status" value="1"/>
</dbReference>
<dbReference type="Pfam" id="PF00109">
    <property type="entry name" value="ketoacyl-synt"/>
    <property type="match status" value="1"/>
</dbReference>
<dbReference type="GO" id="GO:0006633">
    <property type="term" value="P:fatty acid biosynthetic process"/>
    <property type="evidence" value="ECO:0007669"/>
    <property type="project" value="TreeGrafter"/>
</dbReference>
<comment type="caution">
    <text evidence="3">The sequence shown here is derived from an EMBL/GenBank/DDBJ whole genome shotgun (WGS) entry which is preliminary data.</text>
</comment>
<dbReference type="Proteomes" id="UP000187486">
    <property type="component" value="Unassembled WGS sequence"/>
</dbReference>
<dbReference type="GO" id="GO:0004315">
    <property type="term" value="F:3-oxoacyl-[acyl-carrier-protein] synthase activity"/>
    <property type="evidence" value="ECO:0007669"/>
    <property type="project" value="TreeGrafter"/>
</dbReference>
<dbReference type="STRING" id="76021.BS329_20530"/>
<dbReference type="Gene3D" id="3.40.47.10">
    <property type="match status" value="1"/>
</dbReference>
<gene>
    <name evidence="3" type="ORF">BS329_20530</name>
</gene>
<dbReference type="EMBL" id="MQUQ01000011">
    <property type="protein sequence ID" value="OLZ50019.1"/>
    <property type="molecule type" value="Genomic_DNA"/>
</dbReference>
<keyword evidence="1" id="KW-0808">Transferase</keyword>